<feature type="domain" description="AMP-dependent ligase C-terminal" evidence="2">
    <location>
        <begin position="337"/>
        <end position="415"/>
    </location>
</feature>
<evidence type="ECO:0000259" key="2">
    <source>
        <dbReference type="Pfam" id="PF14535"/>
    </source>
</evidence>
<dbReference type="SUPFAM" id="SSF56801">
    <property type="entry name" value="Acetyl-CoA synthetase-like"/>
    <property type="match status" value="1"/>
</dbReference>
<feature type="domain" description="AMP-dependent synthetase/ligase" evidence="1">
    <location>
        <begin position="171"/>
        <end position="287"/>
    </location>
</feature>
<name>A0AAU9EDG8_9BACT</name>
<reference evidence="4" key="1">
    <citation type="journal article" date="2023" name="Arch. Microbiol.">
        <title>Desulfoferula mesophilus gen. nov. sp. nov., a mesophilic sulfate-reducing bacterium isolated from a brackish lake sediment.</title>
        <authorList>
            <person name="Watanabe T."/>
            <person name="Yabe T."/>
            <person name="Tsuji J.M."/>
            <person name="Fukui M."/>
        </authorList>
    </citation>
    <scope>NUCLEOTIDE SEQUENCE [LARGE SCALE GENOMIC DNA]</scope>
    <source>
        <strain evidence="4">12FAK</strain>
    </source>
</reference>
<protein>
    <submittedName>
        <fullName evidence="3">Phenylacetate--CoA ligase</fullName>
    </submittedName>
</protein>
<dbReference type="AlphaFoldDB" id="A0AAU9EDG8"/>
<dbReference type="Pfam" id="PF14535">
    <property type="entry name" value="AMP-binding_C_2"/>
    <property type="match status" value="1"/>
</dbReference>
<keyword evidence="4" id="KW-1185">Reference proteome</keyword>
<dbReference type="KEGG" id="dmp:FAK_22390"/>
<organism evidence="3 4">
    <name type="scientific">Desulfoferula mesophila</name>
    <dbReference type="NCBI Taxonomy" id="3058419"/>
    <lineage>
        <taxon>Bacteria</taxon>
        <taxon>Pseudomonadati</taxon>
        <taxon>Thermodesulfobacteriota</taxon>
        <taxon>Desulfarculia</taxon>
        <taxon>Desulfarculales</taxon>
        <taxon>Desulfarculaceae</taxon>
        <taxon>Desulfoferula</taxon>
    </lineage>
</organism>
<dbReference type="InterPro" id="IPR045851">
    <property type="entry name" value="AMP-bd_C_sf"/>
</dbReference>
<evidence type="ECO:0000259" key="1">
    <source>
        <dbReference type="Pfam" id="PF00501"/>
    </source>
</evidence>
<proteinExistence type="predicted"/>
<dbReference type="Gene3D" id="3.30.300.30">
    <property type="match status" value="1"/>
</dbReference>
<dbReference type="Pfam" id="PF00501">
    <property type="entry name" value="AMP-binding"/>
    <property type="match status" value="1"/>
</dbReference>
<dbReference type="Gene3D" id="3.40.50.12780">
    <property type="entry name" value="N-terminal domain of ligase-like"/>
    <property type="match status" value="1"/>
</dbReference>
<keyword evidence="3" id="KW-0436">Ligase</keyword>
<dbReference type="Proteomes" id="UP001366166">
    <property type="component" value="Chromosome"/>
</dbReference>
<dbReference type="PANTHER" id="PTHR43845">
    <property type="entry name" value="BLR5969 PROTEIN"/>
    <property type="match status" value="1"/>
</dbReference>
<sequence length="427" mass="46791">MGEIDRTTGYWRPELETSDPQARQEYLDGKVAEIVAHAYAHAPGFKAKMDSVGAQPGDVTKVADLARLPITEKSDLVKIQQADVPFGGLMAGDMSHVRRIYVSPGPIYEPGDRAYADDRWTQALYAGGFRPGDIAQVTFNFNLVPFAFNLDESLNRLGCVSIPAGVGNTELQVQIMKDLQVQGYLGTPSFLAALADKAEALGYDLHKDLNLQVAFVAAEMLPESLRTSLQERLGMVIRQSYGTAELNCLSFECQHMGGMHLAQDCVVEVMDPQSGQPVEPGEVGEVVATIFDKTYPLIRLGTGDLTSLTYDTCACGRTAPKMTGVLGRVDQVTKVRGMFVHPSGVQQVAAKFPEVKMYQLVVTREANQDVMTLACELADPSADREMLRSGLEKEIKEVLRVKGQVNFQEPGSLPEGCKVIDDRRKWD</sequence>
<dbReference type="PANTHER" id="PTHR43845:SF1">
    <property type="entry name" value="BLR5969 PROTEIN"/>
    <property type="match status" value="1"/>
</dbReference>
<dbReference type="GO" id="GO:0016874">
    <property type="term" value="F:ligase activity"/>
    <property type="evidence" value="ECO:0007669"/>
    <property type="project" value="UniProtKB-KW"/>
</dbReference>
<dbReference type="InterPro" id="IPR000873">
    <property type="entry name" value="AMP-dep_synth/lig_dom"/>
</dbReference>
<dbReference type="RefSeq" id="WP_338599216.1">
    <property type="nucleotide sequence ID" value="NZ_AP028679.1"/>
</dbReference>
<evidence type="ECO:0000313" key="4">
    <source>
        <dbReference type="Proteomes" id="UP001366166"/>
    </source>
</evidence>
<gene>
    <name evidence="3" type="ORF">FAK_22390</name>
</gene>
<evidence type="ECO:0000313" key="3">
    <source>
        <dbReference type="EMBL" id="BEQ15173.1"/>
    </source>
</evidence>
<dbReference type="EMBL" id="AP028679">
    <property type="protein sequence ID" value="BEQ15173.1"/>
    <property type="molecule type" value="Genomic_DNA"/>
</dbReference>
<dbReference type="InterPro" id="IPR028154">
    <property type="entry name" value="AMP-dep_Lig_C"/>
</dbReference>
<dbReference type="InterPro" id="IPR042099">
    <property type="entry name" value="ANL_N_sf"/>
</dbReference>
<accession>A0AAU9EDG8</accession>